<reference evidence="1 2" key="1">
    <citation type="journal article" date="2006" name="Proc. Natl. Acad. Sci. U.S.A.">
        <title>Burkholderia xenovorans LB400 harbors a multi-replicon, 9.73-Mbp genome shaped for versatility.</title>
        <authorList>
            <person name="Chain P.S."/>
            <person name="Denef V.J."/>
            <person name="Konstantinidis K.T."/>
            <person name="Vergez L.M."/>
            <person name="Agullo L."/>
            <person name="Reyes V.L."/>
            <person name="Hauser L."/>
            <person name="Cordova M."/>
            <person name="Gomez L."/>
            <person name="Gonzalez M."/>
            <person name="Land M."/>
            <person name="Lao V."/>
            <person name="Larimer F."/>
            <person name="LiPuma J.J."/>
            <person name="Mahenthiralingam E."/>
            <person name="Malfatti S.A."/>
            <person name="Marx C.J."/>
            <person name="Parnell J.J."/>
            <person name="Ramette A."/>
            <person name="Richardson P."/>
            <person name="Seeger M."/>
            <person name="Smith D."/>
            <person name="Spilker T."/>
            <person name="Sul W.J."/>
            <person name="Tsoi T.V."/>
            <person name="Ulrich L.E."/>
            <person name="Zhulin I.B."/>
            <person name="Tiedje J.M."/>
        </authorList>
    </citation>
    <scope>NUCLEOTIDE SEQUENCE [LARGE SCALE GENOMIC DNA]</scope>
    <source>
        <strain evidence="1 2">LB400</strain>
    </source>
</reference>
<dbReference type="AlphaFoldDB" id="Q13TA7"/>
<evidence type="ECO:0000313" key="2">
    <source>
        <dbReference type="Proteomes" id="UP000001817"/>
    </source>
</evidence>
<dbReference type="KEGG" id="bxe:Bxe_A0251"/>
<dbReference type="Proteomes" id="UP000001817">
    <property type="component" value="Chromosome 1"/>
</dbReference>
<dbReference type="EMBL" id="CP000270">
    <property type="protein sequence ID" value="ABE32682.1"/>
    <property type="molecule type" value="Genomic_DNA"/>
</dbReference>
<keyword evidence="2" id="KW-1185">Reference proteome</keyword>
<accession>Q13TA7</accession>
<sequence length="473" mass="52904">MIACHRFASYGLLFGETARMSSETTEGVVEDVAIDVPTSSSKALAVTRNVAELREASRRRWQELLRIRPADEVKQLLSHRGVPDEERLKTAPSAIKLNAMALFTQSFVADEKTVTFTESVFAKVCHSMTRRNFEDADYREFFFGLDKVLRGGRLHPLPPSLQLLRGAFFTVEGPSLCGKSAYVARLVQAFEGAFSFYGTGKEPGLMSVIPCLFISYPECGTRAGLLREIRYKIEAHIGRIDTPTGVFPEVEGNDSLNAVISLCLLVNVGILVIDGASFHRLSGEPQEILKLLVRLQHGSGIVVMLAGTPAFMNCVELAGSDSSNFFSGQTLSLGPLQSPLDKEGNLDKKSRFYTVVLWFWRAATLPSGTPMPSQLPLWMYQLTLGRLGWLVQVFEDLHIELIKKPNLVTALTYEELAKIARRRLNRQLSARQVVTESMERKTIADDKDFFNYIDHFPKSLLDTKKYRELLTRG</sequence>
<organism evidence="1 2">
    <name type="scientific">Paraburkholderia xenovorans (strain LB400)</name>
    <dbReference type="NCBI Taxonomy" id="266265"/>
    <lineage>
        <taxon>Bacteria</taxon>
        <taxon>Pseudomonadati</taxon>
        <taxon>Pseudomonadota</taxon>
        <taxon>Betaproteobacteria</taxon>
        <taxon>Burkholderiales</taxon>
        <taxon>Burkholderiaceae</taxon>
        <taxon>Paraburkholderia</taxon>
    </lineage>
</organism>
<proteinExistence type="predicted"/>
<name>Q13TA7_PARXL</name>
<gene>
    <name evidence="1" type="ORF">Bxe_A0251</name>
</gene>
<protein>
    <submittedName>
        <fullName evidence="1">Uncharacterized protein</fullName>
    </submittedName>
</protein>
<evidence type="ECO:0000313" key="1">
    <source>
        <dbReference type="EMBL" id="ABE32682.1"/>
    </source>
</evidence>